<feature type="domain" description="HAMP" evidence="13">
    <location>
        <begin position="1003"/>
        <end position="1055"/>
    </location>
</feature>
<reference evidence="14 15" key="1">
    <citation type="submission" date="2017-11" db="EMBL/GenBank/DDBJ databases">
        <title>Rhodohalobacter 15182 sp. nov., isolated from a salt lake.</title>
        <authorList>
            <person name="Han S."/>
        </authorList>
    </citation>
    <scope>NUCLEOTIDE SEQUENCE [LARGE SCALE GENOMIC DNA]</scope>
    <source>
        <strain evidence="14 15">15182</strain>
    </source>
</reference>
<dbReference type="EC" id="2.7.13.3" evidence="3"/>
<evidence type="ECO:0000256" key="8">
    <source>
        <dbReference type="ARBA" id="ARBA00022777"/>
    </source>
</evidence>
<dbReference type="Gene3D" id="6.10.340.10">
    <property type="match status" value="1"/>
</dbReference>
<dbReference type="CDD" id="cd00082">
    <property type="entry name" value="HisKA"/>
    <property type="match status" value="1"/>
</dbReference>
<dbReference type="InterPro" id="IPR036097">
    <property type="entry name" value="HisK_dim/P_sf"/>
</dbReference>
<dbReference type="PROSITE" id="PS50885">
    <property type="entry name" value="HAMP"/>
    <property type="match status" value="1"/>
</dbReference>
<dbReference type="GO" id="GO:0005524">
    <property type="term" value="F:ATP binding"/>
    <property type="evidence" value="ECO:0007669"/>
    <property type="project" value="UniProtKB-KW"/>
</dbReference>
<dbReference type="Gene3D" id="1.10.287.130">
    <property type="match status" value="1"/>
</dbReference>
<dbReference type="InterPro" id="IPR003594">
    <property type="entry name" value="HATPase_dom"/>
</dbReference>
<feature type="transmembrane region" description="Helical" evidence="11">
    <location>
        <begin position="309"/>
        <end position="332"/>
    </location>
</feature>
<keyword evidence="7" id="KW-0547">Nucleotide-binding</keyword>
<comment type="subcellular location">
    <subcellularLocation>
        <location evidence="2">Cell membrane</location>
        <topology evidence="2">Multi-pass membrane protein</topology>
    </subcellularLocation>
</comment>
<evidence type="ECO:0000256" key="4">
    <source>
        <dbReference type="ARBA" id="ARBA00022475"/>
    </source>
</evidence>
<dbReference type="InterPro" id="IPR050980">
    <property type="entry name" value="2C_sensor_his_kinase"/>
</dbReference>
<dbReference type="Pfam" id="PF02518">
    <property type="entry name" value="HATPase_c"/>
    <property type="match status" value="1"/>
</dbReference>
<evidence type="ECO:0000313" key="14">
    <source>
        <dbReference type="EMBL" id="PKD42872.1"/>
    </source>
</evidence>
<dbReference type="GO" id="GO:0005886">
    <property type="term" value="C:plasma membrane"/>
    <property type="evidence" value="ECO:0007669"/>
    <property type="project" value="UniProtKB-SubCell"/>
</dbReference>
<keyword evidence="8" id="KW-0418">Kinase</keyword>
<feature type="coiled-coil region" evidence="10">
    <location>
        <begin position="1036"/>
        <end position="1070"/>
    </location>
</feature>
<name>A0A2N0VFB1_9BACT</name>
<dbReference type="InterPro" id="IPR036890">
    <property type="entry name" value="HATPase_C_sf"/>
</dbReference>
<dbReference type="EMBL" id="PISP01000004">
    <property type="protein sequence ID" value="PKD42872.1"/>
    <property type="molecule type" value="Genomic_DNA"/>
</dbReference>
<comment type="catalytic activity">
    <reaction evidence="1">
        <text>ATP + protein L-histidine = ADP + protein N-phospho-L-histidine.</text>
        <dbReference type="EC" id="2.7.13.3"/>
    </reaction>
</comment>
<dbReference type="OrthoDB" id="9776727at2"/>
<evidence type="ECO:0000256" key="10">
    <source>
        <dbReference type="SAM" id="Coils"/>
    </source>
</evidence>
<evidence type="ECO:0000313" key="15">
    <source>
        <dbReference type="Proteomes" id="UP000233398"/>
    </source>
</evidence>
<dbReference type="InterPro" id="IPR005467">
    <property type="entry name" value="His_kinase_dom"/>
</dbReference>
<gene>
    <name evidence="14" type="ORF">CWD77_12510</name>
</gene>
<dbReference type="Pfam" id="PF00512">
    <property type="entry name" value="HisKA"/>
    <property type="match status" value="1"/>
</dbReference>
<organism evidence="14 15">
    <name type="scientific">Rhodohalobacter barkolensis</name>
    <dbReference type="NCBI Taxonomy" id="2053187"/>
    <lineage>
        <taxon>Bacteria</taxon>
        <taxon>Pseudomonadati</taxon>
        <taxon>Balneolota</taxon>
        <taxon>Balneolia</taxon>
        <taxon>Balneolales</taxon>
        <taxon>Balneolaceae</taxon>
        <taxon>Rhodohalobacter</taxon>
    </lineage>
</organism>
<feature type="transmembrane region" description="Helical" evidence="11">
    <location>
        <begin position="240"/>
        <end position="261"/>
    </location>
</feature>
<comment type="caution">
    <text evidence="14">The sequence shown here is derived from an EMBL/GenBank/DDBJ whole genome shotgun (WGS) entry which is preliminary data.</text>
</comment>
<dbReference type="SUPFAM" id="SSF55874">
    <property type="entry name" value="ATPase domain of HSP90 chaperone/DNA topoisomerase II/histidine kinase"/>
    <property type="match status" value="1"/>
</dbReference>
<accession>A0A2N0VFB1</accession>
<evidence type="ECO:0000256" key="9">
    <source>
        <dbReference type="ARBA" id="ARBA00022840"/>
    </source>
</evidence>
<proteinExistence type="predicted"/>
<dbReference type="SUPFAM" id="SSF158472">
    <property type="entry name" value="HAMP domain-like"/>
    <property type="match status" value="1"/>
</dbReference>
<keyword evidence="4" id="KW-1003">Cell membrane</keyword>
<evidence type="ECO:0000256" key="6">
    <source>
        <dbReference type="ARBA" id="ARBA00022679"/>
    </source>
</evidence>
<keyword evidence="15" id="KW-1185">Reference proteome</keyword>
<dbReference type="SUPFAM" id="SSF47384">
    <property type="entry name" value="Homodimeric domain of signal transducing histidine kinase"/>
    <property type="match status" value="1"/>
</dbReference>
<feature type="transmembrane region" description="Helical" evidence="11">
    <location>
        <begin position="423"/>
        <end position="441"/>
    </location>
</feature>
<keyword evidence="9" id="KW-0067">ATP-binding</keyword>
<dbReference type="PANTHER" id="PTHR44936:SF10">
    <property type="entry name" value="SENSOR PROTEIN RSTB"/>
    <property type="match status" value="1"/>
</dbReference>
<protein>
    <recommendedName>
        <fullName evidence="3">histidine kinase</fullName>
        <ecNumber evidence="3">2.7.13.3</ecNumber>
    </recommendedName>
</protein>
<dbReference type="PANTHER" id="PTHR44936">
    <property type="entry name" value="SENSOR PROTEIN CREC"/>
    <property type="match status" value="1"/>
</dbReference>
<dbReference type="Gene3D" id="3.30.565.10">
    <property type="entry name" value="Histidine kinase-like ATPase, C-terminal domain"/>
    <property type="match status" value="1"/>
</dbReference>
<evidence type="ECO:0000256" key="11">
    <source>
        <dbReference type="SAM" id="Phobius"/>
    </source>
</evidence>
<dbReference type="SMART" id="SM00387">
    <property type="entry name" value="HATPase_c"/>
    <property type="match status" value="1"/>
</dbReference>
<dbReference type="RefSeq" id="WP_101073925.1">
    <property type="nucleotide sequence ID" value="NZ_PISP01000004.1"/>
</dbReference>
<dbReference type="SMART" id="SM00304">
    <property type="entry name" value="HAMP"/>
    <property type="match status" value="1"/>
</dbReference>
<feature type="domain" description="Histidine kinase" evidence="12">
    <location>
        <begin position="1072"/>
        <end position="1284"/>
    </location>
</feature>
<dbReference type="CDD" id="cd06225">
    <property type="entry name" value="HAMP"/>
    <property type="match status" value="1"/>
</dbReference>
<feature type="transmembrane region" description="Helical" evidence="11">
    <location>
        <begin position="268"/>
        <end position="289"/>
    </location>
</feature>
<dbReference type="InterPro" id="IPR003660">
    <property type="entry name" value="HAMP_dom"/>
</dbReference>
<evidence type="ECO:0000256" key="5">
    <source>
        <dbReference type="ARBA" id="ARBA00022553"/>
    </source>
</evidence>
<dbReference type="InterPro" id="IPR003661">
    <property type="entry name" value="HisK_dim/P_dom"/>
</dbReference>
<feature type="transmembrane region" description="Helical" evidence="11">
    <location>
        <begin position="453"/>
        <end position="472"/>
    </location>
</feature>
<keyword evidence="11" id="KW-0472">Membrane</keyword>
<keyword evidence="5" id="KW-0597">Phosphoprotein</keyword>
<dbReference type="PRINTS" id="PR00344">
    <property type="entry name" value="BCTRLSENSOR"/>
</dbReference>
<evidence type="ECO:0000256" key="3">
    <source>
        <dbReference type="ARBA" id="ARBA00012438"/>
    </source>
</evidence>
<dbReference type="Proteomes" id="UP000233398">
    <property type="component" value="Unassembled WGS sequence"/>
</dbReference>
<evidence type="ECO:0000256" key="2">
    <source>
        <dbReference type="ARBA" id="ARBA00004651"/>
    </source>
</evidence>
<evidence type="ECO:0000256" key="1">
    <source>
        <dbReference type="ARBA" id="ARBA00000085"/>
    </source>
</evidence>
<evidence type="ECO:0000259" key="12">
    <source>
        <dbReference type="PROSITE" id="PS50109"/>
    </source>
</evidence>
<dbReference type="InterPro" id="IPR004358">
    <property type="entry name" value="Sig_transdc_His_kin-like_C"/>
</dbReference>
<sequence>MSSQKKYFLKFSLFSFVLLLAFLVLFEVTLWPGQTIQEDELTDQIQLSLDQAEQHFDNTYREFRNRSDELYSEISQLPLTEQNKPAIFNRLKSHTFWGSALHKENDKWVWDGFSLTPSPTLTNGTSDSLLVTLLKRNNVVYLFGQRAFSVNEGRYLLLTAEKIEQTTNLPFADKVSYHLSDSPELENNFPVTFNFFSPFPDHLPYINLATEMSDSVGTVYANPADYGNYRQNLTENLTEWRASILLLLALSLVMVFTAFCIHSNRLAIIRILILLPLLLWILFFEFNLLSDWIYPELLPKLWQADSYRILAEYIVHAFFLSLTLIPLSRYVLLTNIKSSEDSHLKTLLLASLFGAGSAVLILFLFDQTEKVLIETPLSLLDLELAPEISVFIFYISSAIFFTAISGIIISAGLYLYRFEVDKSVVIGTTSLFSFLLFYFLLDLLLDLQSLFTPIFIAGFVLFITLLFLIHFIHERTDHFLDMSGFRKVLLSVFLITATFYFLIWSSSSRILDRQLTESANNFANEEIANTQEILEILLSDLESSLIFLTSEDIAERRAILQAQFQRAIQNSIRPEWREHSFEIQLLTTDGNLISDYSTNLDSPGWRSLVNMTLMRTSYEGEQLRRVTNQPIIWSNRPTDLGEEFISFYRGWIPIYDEVSSNEIIAWIFAAAYLERPDFNRPMRAVLSADTEQNWKQSLYIAEFIDGKVNRTAMEGIYDNQPQYNRLPTREAEISNRDSVAFITNVTPQGQFREILIKQNDNTVIKASSPLPGFNQHLFSFFRYQIVLIFFGLFLFAIFSTVGFRIFRLFGQSRKFKHRLLDGLTLATILFLTVLIFATQHSVSLQNEKNVERELITKLNSLGESMRGEFQESRSRNSRLAEFASPLNVDAILYSQANVLDSTTPQIFQQYVIPRTMPFDVFDFLYNRERRHYTTTTEVANQQLLIGYRTLLDEDNQPAGAVAIPTFVESPVYREQLLEATSSLFVIYLAIFGVFIIGTVILSNRLTKPLQIIQGGLNKISRGEMNTRVAVTGKDEIGTLAKAYNEMAERLETARKELVKAEREAAWKEMAQQVAHEIKNPLTPMKLNLQHLQQRLEANPENVMELKPVIEKTARNIIEQIESLNKIASDFSKFAKPVQDPFEPVDLKKLLASIVELYSHDESVKIEHELNGSDLIISGVEGELRRVFVNLVKNGIEAHSNGHAKIQISANKMNRFIKVQISDNGEGIDLEDRDRIFVPNFSTKSSGTGLGLAITKKIVEAHKGDITFDSESGKGTTFTLTFPAY</sequence>
<feature type="transmembrane region" description="Helical" evidence="11">
    <location>
        <begin position="983"/>
        <end position="1001"/>
    </location>
</feature>
<feature type="transmembrane region" description="Helical" evidence="11">
    <location>
        <begin position="818"/>
        <end position="837"/>
    </location>
</feature>
<dbReference type="GO" id="GO:0000155">
    <property type="term" value="F:phosphorelay sensor kinase activity"/>
    <property type="evidence" value="ECO:0007669"/>
    <property type="project" value="InterPro"/>
</dbReference>
<keyword evidence="10" id="KW-0175">Coiled coil</keyword>
<keyword evidence="11" id="KW-0812">Transmembrane</keyword>
<feature type="transmembrane region" description="Helical" evidence="11">
    <location>
        <begin position="344"/>
        <end position="365"/>
    </location>
</feature>
<keyword evidence="6" id="KW-0808">Transferase</keyword>
<feature type="transmembrane region" description="Helical" evidence="11">
    <location>
        <begin position="783"/>
        <end position="806"/>
    </location>
</feature>
<dbReference type="Pfam" id="PF00672">
    <property type="entry name" value="HAMP"/>
    <property type="match status" value="1"/>
</dbReference>
<dbReference type="PROSITE" id="PS50109">
    <property type="entry name" value="HIS_KIN"/>
    <property type="match status" value="1"/>
</dbReference>
<evidence type="ECO:0000259" key="13">
    <source>
        <dbReference type="PROSITE" id="PS50885"/>
    </source>
</evidence>
<keyword evidence="11" id="KW-1133">Transmembrane helix</keyword>
<dbReference type="SMART" id="SM00388">
    <property type="entry name" value="HisKA"/>
    <property type="match status" value="1"/>
</dbReference>
<feature type="transmembrane region" description="Helical" evidence="11">
    <location>
        <begin position="391"/>
        <end position="416"/>
    </location>
</feature>
<evidence type="ECO:0000256" key="7">
    <source>
        <dbReference type="ARBA" id="ARBA00022741"/>
    </source>
</evidence>
<feature type="transmembrane region" description="Helical" evidence="11">
    <location>
        <begin position="484"/>
        <end position="504"/>
    </location>
</feature>